<dbReference type="Proteomes" id="UP000255523">
    <property type="component" value="Unassembled WGS sequence"/>
</dbReference>
<name>A0A380LMU0_9FIRM</name>
<evidence type="ECO:0000256" key="1">
    <source>
        <dbReference type="PROSITE-ProRule" id="PRU00182"/>
    </source>
</evidence>
<accession>A0A380LMU0</accession>
<dbReference type="NCBIfam" id="TIGR02988">
    <property type="entry name" value="YaaA_near_RecF"/>
    <property type="match status" value="1"/>
</dbReference>
<dbReference type="Pfam" id="PF13275">
    <property type="entry name" value="S4_2"/>
    <property type="match status" value="1"/>
</dbReference>
<evidence type="ECO:0000313" key="3">
    <source>
        <dbReference type="EMBL" id="NME44174.1"/>
    </source>
</evidence>
<sequence>MYFDLKGECITLQQLLKACDIISSGGQVKEFLQETPVMVNDQREDRRGRKLYKDDVVSFYDTRIIIR</sequence>
<keyword evidence="1" id="KW-0694">RNA-binding</keyword>
<dbReference type="GO" id="GO:0003723">
    <property type="term" value="F:RNA binding"/>
    <property type="evidence" value="ECO:0007669"/>
    <property type="project" value="UniProtKB-KW"/>
</dbReference>
<dbReference type="InterPro" id="IPR014330">
    <property type="entry name" value="RNA-bd_S4-rel_YaaA"/>
</dbReference>
<dbReference type="EMBL" id="JABAFR010000008">
    <property type="protein sequence ID" value="NME44174.1"/>
    <property type="molecule type" value="Genomic_DNA"/>
</dbReference>
<organism evidence="5 6">
    <name type="scientific">Faecalicoccus pleomorphus</name>
    <dbReference type="NCBI Taxonomy" id="1323"/>
    <lineage>
        <taxon>Bacteria</taxon>
        <taxon>Bacillati</taxon>
        <taxon>Bacillota</taxon>
        <taxon>Erysipelotrichia</taxon>
        <taxon>Erysipelotrichales</taxon>
        <taxon>Erysipelotrichaceae</taxon>
        <taxon>Faecalicoccus</taxon>
    </lineage>
</organism>
<reference evidence="5 6" key="1">
    <citation type="submission" date="2018-06" db="EMBL/GenBank/DDBJ databases">
        <authorList>
            <consortium name="Pathogen Informatics"/>
            <person name="Doyle S."/>
        </authorList>
    </citation>
    <scope>NUCLEOTIDE SEQUENCE [LARGE SCALE GENOMIC DNA]</scope>
    <source>
        <strain evidence="5 6">NCTC11087</strain>
    </source>
</reference>
<reference evidence="2" key="4">
    <citation type="submission" date="2023-01" db="EMBL/GenBank/DDBJ databases">
        <title>Human gut microbiome strain richness.</title>
        <authorList>
            <person name="Chen-Liaw A."/>
        </authorList>
    </citation>
    <scope>NUCLEOTIDE SEQUENCE</scope>
    <source>
        <strain evidence="2">D8_m1001271B151109d0_201107</strain>
    </source>
</reference>
<dbReference type="STRING" id="1123313.GCA_000420345_01736"/>
<dbReference type="InterPro" id="IPR036986">
    <property type="entry name" value="S4_RNA-bd_sf"/>
</dbReference>
<dbReference type="Gene3D" id="3.10.290.10">
    <property type="entry name" value="RNA-binding S4 domain"/>
    <property type="match status" value="1"/>
</dbReference>
<dbReference type="OrthoDB" id="9811532at2"/>
<evidence type="ECO:0000313" key="5">
    <source>
        <dbReference type="EMBL" id="SUO04641.1"/>
    </source>
</evidence>
<dbReference type="GeneID" id="77462512"/>
<evidence type="ECO:0000313" key="7">
    <source>
        <dbReference type="Proteomes" id="UP000260721"/>
    </source>
</evidence>
<dbReference type="Proteomes" id="UP000260721">
    <property type="component" value="Unassembled WGS sequence"/>
</dbReference>
<dbReference type="AlphaFoldDB" id="A0A380LMU0"/>
<dbReference type="EMBL" id="UHFX01000003">
    <property type="protein sequence ID" value="SUO04641.1"/>
    <property type="molecule type" value="Genomic_DNA"/>
</dbReference>
<keyword evidence="6" id="KW-1185">Reference proteome</keyword>
<dbReference type="RefSeq" id="WP_022790551.1">
    <property type="nucleotide sequence ID" value="NZ_CALCIP010000040.1"/>
</dbReference>
<dbReference type="PROSITE" id="PS50889">
    <property type="entry name" value="S4"/>
    <property type="match status" value="1"/>
</dbReference>
<gene>
    <name evidence="2" type="primary">yaaA</name>
    <name evidence="4" type="ORF">DXC78_08760</name>
    <name evidence="3" type="ORF">HF861_04660</name>
    <name evidence="5" type="ORF">NCTC11087_01563</name>
    <name evidence="2" type="ORF">PND82_04380</name>
</gene>
<evidence type="ECO:0000313" key="6">
    <source>
        <dbReference type="Proteomes" id="UP000255523"/>
    </source>
</evidence>
<dbReference type="Proteomes" id="UP001212981">
    <property type="component" value="Unassembled WGS sequence"/>
</dbReference>
<reference evidence="3 8" key="3">
    <citation type="submission" date="2020-04" db="EMBL/GenBank/DDBJ databases">
        <authorList>
            <person name="Hitch T.C.A."/>
            <person name="Wylensek D."/>
            <person name="Clavel T."/>
        </authorList>
    </citation>
    <scope>NUCLEOTIDE SEQUENCE [LARGE SCALE GENOMIC DNA]</scope>
    <source>
        <strain evidence="3 8">BSM-383-APC-22F</strain>
    </source>
</reference>
<reference evidence="4 7" key="2">
    <citation type="submission" date="2018-08" db="EMBL/GenBank/DDBJ databases">
        <title>A genome reference for cultivated species of the human gut microbiota.</title>
        <authorList>
            <person name="Zou Y."/>
            <person name="Xue W."/>
            <person name="Luo G."/>
        </authorList>
    </citation>
    <scope>NUCLEOTIDE SEQUENCE [LARGE SCALE GENOMIC DNA]</scope>
    <source>
        <strain evidence="4 7">TF08-11</strain>
    </source>
</reference>
<protein>
    <submittedName>
        <fullName evidence="5">Hypothetical cytosolic protein</fullName>
    </submittedName>
    <submittedName>
        <fullName evidence="2">S4 domain-containing protein YaaA</fullName>
    </submittedName>
</protein>
<dbReference type="SUPFAM" id="SSF55174">
    <property type="entry name" value="Alpha-L RNA-binding motif"/>
    <property type="match status" value="1"/>
</dbReference>
<proteinExistence type="predicted"/>
<dbReference type="Proteomes" id="UP000540014">
    <property type="component" value="Unassembled WGS sequence"/>
</dbReference>
<evidence type="ECO:0000313" key="2">
    <source>
        <dbReference type="EMBL" id="MDB7982053.1"/>
    </source>
</evidence>
<evidence type="ECO:0000313" key="4">
    <source>
        <dbReference type="EMBL" id="RGD75900.1"/>
    </source>
</evidence>
<evidence type="ECO:0000313" key="8">
    <source>
        <dbReference type="Proteomes" id="UP000540014"/>
    </source>
</evidence>
<dbReference type="EMBL" id="QUSK01000019">
    <property type="protein sequence ID" value="RGD75900.1"/>
    <property type="molecule type" value="Genomic_DNA"/>
</dbReference>
<dbReference type="EMBL" id="JAQLXO010000004">
    <property type="protein sequence ID" value="MDB7982053.1"/>
    <property type="molecule type" value="Genomic_DNA"/>
</dbReference>